<dbReference type="Gene3D" id="2.60.40.10">
    <property type="entry name" value="Immunoglobulins"/>
    <property type="match status" value="1"/>
</dbReference>
<evidence type="ECO:0000313" key="1">
    <source>
        <dbReference type="EMBL" id="CAH1399330.1"/>
    </source>
</evidence>
<sequence length="83" mass="9325">MEYVMEISDSKPRPTVAWYRGEELLTNYSSPGNIGVPHTMSLLVINNLGRADLRSELTCIASNNNKTIPLTSTVQIDMNCKYF</sequence>
<dbReference type="AlphaFoldDB" id="A0A9P0HBR5"/>
<accession>A0A9P0HBR5</accession>
<keyword evidence="2" id="KW-1185">Reference proteome</keyword>
<name>A0A9P0HBR5_NEZVI</name>
<protein>
    <recommendedName>
        <fullName evidence="3">Ig-like domain-containing protein</fullName>
    </recommendedName>
</protein>
<evidence type="ECO:0008006" key="3">
    <source>
        <dbReference type="Google" id="ProtNLM"/>
    </source>
</evidence>
<dbReference type="SUPFAM" id="SSF48726">
    <property type="entry name" value="Immunoglobulin"/>
    <property type="match status" value="1"/>
</dbReference>
<organism evidence="1 2">
    <name type="scientific">Nezara viridula</name>
    <name type="common">Southern green stink bug</name>
    <name type="synonym">Cimex viridulus</name>
    <dbReference type="NCBI Taxonomy" id="85310"/>
    <lineage>
        <taxon>Eukaryota</taxon>
        <taxon>Metazoa</taxon>
        <taxon>Ecdysozoa</taxon>
        <taxon>Arthropoda</taxon>
        <taxon>Hexapoda</taxon>
        <taxon>Insecta</taxon>
        <taxon>Pterygota</taxon>
        <taxon>Neoptera</taxon>
        <taxon>Paraneoptera</taxon>
        <taxon>Hemiptera</taxon>
        <taxon>Heteroptera</taxon>
        <taxon>Panheteroptera</taxon>
        <taxon>Pentatomomorpha</taxon>
        <taxon>Pentatomoidea</taxon>
        <taxon>Pentatomidae</taxon>
        <taxon>Pentatominae</taxon>
        <taxon>Nezara</taxon>
    </lineage>
</organism>
<dbReference type="EMBL" id="OV725080">
    <property type="protein sequence ID" value="CAH1399330.1"/>
    <property type="molecule type" value="Genomic_DNA"/>
</dbReference>
<gene>
    <name evidence="1" type="ORF">NEZAVI_LOCUS8804</name>
</gene>
<proteinExistence type="predicted"/>
<dbReference type="InterPro" id="IPR013783">
    <property type="entry name" value="Ig-like_fold"/>
</dbReference>
<dbReference type="OrthoDB" id="10006996at2759"/>
<evidence type="ECO:0000313" key="2">
    <source>
        <dbReference type="Proteomes" id="UP001152798"/>
    </source>
</evidence>
<reference evidence="1" key="1">
    <citation type="submission" date="2022-01" db="EMBL/GenBank/DDBJ databases">
        <authorList>
            <person name="King R."/>
        </authorList>
    </citation>
    <scope>NUCLEOTIDE SEQUENCE</scope>
</reference>
<dbReference type="Proteomes" id="UP001152798">
    <property type="component" value="Chromosome 4"/>
</dbReference>
<dbReference type="InterPro" id="IPR036179">
    <property type="entry name" value="Ig-like_dom_sf"/>
</dbReference>